<evidence type="ECO:0000259" key="3">
    <source>
        <dbReference type="Pfam" id="PF25591"/>
    </source>
</evidence>
<dbReference type="AlphaFoldDB" id="D0L2F9"/>
<name>D0L2F9_GORB4</name>
<accession>D0L2F9</accession>
<dbReference type="InterPro" id="IPR057893">
    <property type="entry name" value="LRV_2"/>
</dbReference>
<organism evidence="4 5">
    <name type="scientific">Gordonia bronchialis (strain ATCC 25592 / DSM 43247 / BCRC 13721 / JCM 3198 / KCTC 3076 / NBRC 16047 / NCTC 10667)</name>
    <name type="common">Rhodococcus bronchialis</name>
    <dbReference type="NCBI Taxonomy" id="526226"/>
    <lineage>
        <taxon>Bacteria</taxon>
        <taxon>Bacillati</taxon>
        <taxon>Actinomycetota</taxon>
        <taxon>Actinomycetes</taxon>
        <taxon>Mycobacteriales</taxon>
        <taxon>Gordoniaceae</taxon>
        <taxon>Gordonia</taxon>
    </lineage>
</organism>
<evidence type="ECO:0000313" key="5">
    <source>
        <dbReference type="Proteomes" id="UP000001219"/>
    </source>
</evidence>
<feature type="transmembrane region" description="Helical" evidence="2">
    <location>
        <begin position="37"/>
        <end position="58"/>
    </location>
</feature>
<feature type="region of interest" description="Disordered" evidence="1">
    <location>
        <begin position="72"/>
        <end position="102"/>
    </location>
</feature>
<dbReference type="Proteomes" id="UP000001219">
    <property type="component" value="Chromosome"/>
</dbReference>
<protein>
    <recommendedName>
        <fullName evidence="3">Leucine rich repeat variant domain-containing protein</fullName>
    </recommendedName>
</protein>
<feature type="domain" description="Leucine rich repeat variant" evidence="3">
    <location>
        <begin position="95"/>
        <end position="153"/>
    </location>
</feature>
<feature type="compositionally biased region" description="Pro residues" evidence="1">
    <location>
        <begin position="206"/>
        <end position="231"/>
    </location>
</feature>
<evidence type="ECO:0000313" key="4">
    <source>
        <dbReference type="EMBL" id="ACY22862.1"/>
    </source>
</evidence>
<feature type="compositionally biased region" description="Low complexity" evidence="1">
    <location>
        <begin position="85"/>
        <end position="94"/>
    </location>
</feature>
<feature type="compositionally biased region" description="Low complexity" evidence="1">
    <location>
        <begin position="151"/>
        <end position="165"/>
    </location>
</feature>
<evidence type="ECO:0000256" key="2">
    <source>
        <dbReference type="SAM" id="Phobius"/>
    </source>
</evidence>
<keyword evidence="2" id="KW-0812">Transmembrane</keyword>
<dbReference type="EMBL" id="CP001802">
    <property type="protein sequence ID" value="ACY22862.1"/>
    <property type="molecule type" value="Genomic_DNA"/>
</dbReference>
<feature type="region of interest" description="Disordered" evidence="1">
    <location>
        <begin position="151"/>
        <end position="231"/>
    </location>
</feature>
<feature type="compositionally biased region" description="Low complexity" evidence="1">
    <location>
        <begin position="186"/>
        <end position="204"/>
    </location>
</feature>
<keyword evidence="2" id="KW-0472">Membrane</keyword>
<reference evidence="5" key="1">
    <citation type="submission" date="2009-10" db="EMBL/GenBank/DDBJ databases">
        <title>The complete chromosome of Gordonia bronchialis DSM 43247.</title>
        <authorList>
            <consortium name="US DOE Joint Genome Institute (JGI-PGF)"/>
            <person name="Lucas S."/>
            <person name="Copeland A."/>
            <person name="Lapidus A."/>
            <person name="Glavina del Rio T."/>
            <person name="Dalin E."/>
            <person name="Tice H."/>
            <person name="Bruce D."/>
            <person name="Goodwin L."/>
            <person name="Pitluck S."/>
            <person name="Kyrpides N."/>
            <person name="Mavromatis K."/>
            <person name="Ivanova N."/>
            <person name="Ovchinnikova G."/>
            <person name="Saunders E."/>
            <person name="Brettin T."/>
            <person name="Detter J.C."/>
            <person name="Han C."/>
            <person name="Larimer F."/>
            <person name="Land M."/>
            <person name="Hauser L."/>
            <person name="Markowitz V."/>
            <person name="Cheng J.-F."/>
            <person name="Hugenholtz P."/>
            <person name="Woyke T."/>
            <person name="Wu D."/>
            <person name="Jando M."/>
            <person name="Schneider S."/>
            <person name="Goeker M."/>
            <person name="Klenk H.-P."/>
            <person name="Eisen J.A."/>
        </authorList>
    </citation>
    <scope>NUCLEOTIDE SEQUENCE [LARGE SCALE GENOMIC DNA]</scope>
    <source>
        <strain evidence="5">ATCC 25592 / DSM 43247 / BCRC 13721 / JCM 3198 / KCTC 3076 / NBRC 16047 / NCTC 10667</strain>
    </source>
</reference>
<dbReference type="HOGENOM" id="CLU_1198416_0_0_11"/>
<keyword evidence="2" id="KW-1133">Transmembrane helix</keyword>
<dbReference type="KEGG" id="gbr:Gbro_3677"/>
<dbReference type="STRING" id="526226.Gbro_3677"/>
<dbReference type="RefSeq" id="WP_012835370.1">
    <property type="nucleotide sequence ID" value="NC_013441.1"/>
</dbReference>
<dbReference type="Pfam" id="PF25591">
    <property type="entry name" value="LRV_2"/>
    <property type="match status" value="1"/>
</dbReference>
<proteinExistence type="predicted"/>
<keyword evidence="5" id="KW-1185">Reference proteome</keyword>
<evidence type="ECO:0000256" key="1">
    <source>
        <dbReference type="SAM" id="MobiDB-lite"/>
    </source>
</evidence>
<sequence length="231" mass="23131">MMLELLATLDPTSLSPDSVDTDVLAKGRGGGGKGFKVSAPIVLIIIAAIIGAIARFCWPRRDQIVAYLQSAASGGPAGPGGPGRRGSPAQPSPGDVQVALDPRTPSDTLVHMVNNAPPLRPYVAANPSTEPGLLNYLGGLGDPAVNQALAARGGPAGMAPGPAAPQTGRPGPVHATTPPGLVKQFPGHQSPSAPGSSGPFPTGPAHIPPGAPDPRRMPPPGSIPPGPPPRW</sequence>
<feature type="compositionally biased region" description="Gly residues" evidence="1">
    <location>
        <begin position="75"/>
        <end position="84"/>
    </location>
</feature>
<reference evidence="4 5" key="2">
    <citation type="journal article" date="2010" name="Stand. Genomic Sci.">
        <title>Complete genome sequence of Gordonia bronchialis type strain (3410).</title>
        <authorList>
            <person name="Ivanova N."/>
            <person name="Sikorski J."/>
            <person name="Jando M."/>
            <person name="Lapidus A."/>
            <person name="Nolan M."/>
            <person name="Lucas S."/>
            <person name="Del Rio T.G."/>
            <person name="Tice H."/>
            <person name="Copeland A."/>
            <person name="Cheng J.F."/>
            <person name="Chen F."/>
            <person name="Bruce D."/>
            <person name="Goodwin L."/>
            <person name="Pitluck S."/>
            <person name="Mavromatis K."/>
            <person name="Ovchinnikova G."/>
            <person name="Pati A."/>
            <person name="Chen A."/>
            <person name="Palaniappan K."/>
            <person name="Land M."/>
            <person name="Hauser L."/>
            <person name="Chang Y.J."/>
            <person name="Jeffries C.D."/>
            <person name="Chain P."/>
            <person name="Saunders E."/>
            <person name="Han C."/>
            <person name="Detter J.C."/>
            <person name="Brettin T."/>
            <person name="Rohde M."/>
            <person name="Goker M."/>
            <person name="Bristow J."/>
            <person name="Eisen J.A."/>
            <person name="Markowitz V."/>
            <person name="Hugenholtz P."/>
            <person name="Klenk H.P."/>
            <person name="Kyrpides N.C."/>
        </authorList>
    </citation>
    <scope>NUCLEOTIDE SEQUENCE [LARGE SCALE GENOMIC DNA]</scope>
    <source>
        <strain evidence="5">ATCC 25592 / DSM 43247 / BCRC 13721 / JCM 3198 / KCTC 3076 / NBRC 16047 / NCTC 10667</strain>
    </source>
</reference>
<gene>
    <name evidence="4" type="ordered locus">Gbro_3677</name>
</gene>
<dbReference type="eggNOG" id="COG5602">
    <property type="taxonomic scope" value="Bacteria"/>
</dbReference>